<dbReference type="Proteomes" id="UP000001261">
    <property type="component" value="Unassembled WGS sequence"/>
</dbReference>
<dbReference type="InterPro" id="IPR019410">
    <property type="entry name" value="Methyltransf_16"/>
</dbReference>
<gene>
    <name evidence="1" type="primary">EFM6</name>
    <name evidence="3" type="ORF">CIMG_00969</name>
</gene>
<accession>J3KI50</accession>
<name>J3KI50_COCIM</name>
<evidence type="ECO:0000256" key="2">
    <source>
        <dbReference type="SAM" id="MobiDB-lite"/>
    </source>
</evidence>
<dbReference type="EC" id="2.1.1.-" evidence="1"/>
<feature type="binding site" evidence="1">
    <location>
        <begin position="212"/>
        <end position="214"/>
    </location>
    <ligand>
        <name>S-adenosyl-L-methionine</name>
        <dbReference type="ChEBI" id="CHEBI:59789"/>
    </ligand>
</feature>
<keyword evidence="1" id="KW-0489">Methyltransferase</keyword>
<dbReference type="Gene3D" id="3.40.50.150">
    <property type="entry name" value="Vaccinia Virus protein VP39"/>
    <property type="match status" value="1"/>
</dbReference>
<evidence type="ECO:0000256" key="1">
    <source>
        <dbReference type="HAMAP-Rule" id="MF_03198"/>
    </source>
</evidence>
<feature type="binding site" evidence="1">
    <location>
        <position position="185"/>
    </location>
    <ligand>
        <name>S-adenosyl-L-methionine</name>
        <dbReference type="ChEBI" id="CHEBI:59789"/>
    </ligand>
</feature>
<comment type="subcellular location">
    <subcellularLocation>
        <location evidence="1">Cytoplasm</location>
    </subcellularLocation>
</comment>
<dbReference type="OrthoDB" id="407325at2759"/>
<dbReference type="VEuPathDB" id="FungiDB:CIMG_00969"/>
<dbReference type="AlphaFoldDB" id="J3KI50"/>
<comment type="similarity">
    <text evidence="1">Belongs to the class I-like SAM-binding methyltransferase superfamily. METTL21 family. EFM6 subfamily.</text>
</comment>
<feature type="binding site" evidence="1">
    <location>
        <position position="283"/>
    </location>
    <ligand>
        <name>S-adenosyl-L-methionine</name>
        <dbReference type="ChEBI" id="CHEBI:59789"/>
    </ligand>
</feature>
<evidence type="ECO:0000313" key="4">
    <source>
        <dbReference type="Proteomes" id="UP000001261"/>
    </source>
</evidence>
<comment type="function">
    <text evidence="1">S-adenosyl-L-methionine-dependent protein-lysine N-methyltransferase that methylates elongation factor 1-alpha.</text>
</comment>
<dbReference type="GO" id="GO:0005829">
    <property type="term" value="C:cytosol"/>
    <property type="evidence" value="ECO:0007669"/>
    <property type="project" value="TreeGrafter"/>
</dbReference>
<dbReference type="Pfam" id="PF10294">
    <property type="entry name" value="Methyltransf_16"/>
    <property type="match status" value="1"/>
</dbReference>
<dbReference type="GeneID" id="4566557"/>
<dbReference type="PANTHER" id="PTHR14614:SF152">
    <property type="entry name" value="PROTEIN-LYSINE N-METHYLTRANSFERASE EFM6"/>
    <property type="match status" value="1"/>
</dbReference>
<dbReference type="KEGG" id="cim:CIMG_00969"/>
<keyword evidence="4" id="KW-1185">Reference proteome</keyword>
<dbReference type="EMBL" id="GG704911">
    <property type="protein sequence ID" value="EAS35615.3"/>
    <property type="molecule type" value="Genomic_DNA"/>
</dbReference>
<evidence type="ECO:0000313" key="3">
    <source>
        <dbReference type="EMBL" id="EAS35615.3"/>
    </source>
</evidence>
<reference evidence="4" key="2">
    <citation type="journal article" date="2010" name="Genome Res.">
        <title>Population genomic sequencing of Coccidioides fungi reveals recent hybridization and transposon control.</title>
        <authorList>
            <person name="Neafsey D.E."/>
            <person name="Barker B.M."/>
            <person name="Sharpton T.J."/>
            <person name="Stajich J.E."/>
            <person name="Park D.J."/>
            <person name="Whiston E."/>
            <person name="Hung C.-Y."/>
            <person name="McMahan C."/>
            <person name="White J."/>
            <person name="Sykes S."/>
            <person name="Heiman D."/>
            <person name="Young S."/>
            <person name="Zeng Q."/>
            <person name="Abouelleil A."/>
            <person name="Aftuck L."/>
            <person name="Bessette D."/>
            <person name="Brown A."/>
            <person name="FitzGerald M."/>
            <person name="Lui A."/>
            <person name="Macdonald J.P."/>
            <person name="Priest M."/>
            <person name="Orbach M.J."/>
            <person name="Galgiani J.N."/>
            <person name="Kirkland T.N."/>
            <person name="Cole G.T."/>
            <person name="Birren B.W."/>
            <person name="Henn M.R."/>
            <person name="Taylor J.W."/>
            <person name="Rounsley S.D."/>
        </authorList>
    </citation>
    <scope>GENOME REANNOTATION</scope>
    <source>
        <strain evidence="4">RS</strain>
    </source>
</reference>
<dbReference type="FunCoup" id="J3KI50">
    <property type="interactions" value="377"/>
</dbReference>
<keyword evidence="1" id="KW-0808">Transferase</keyword>
<reference evidence="4" key="1">
    <citation type="journal article" date="2009" name="Genome Res.">
        <title>Comparative genomic analyses of the human fungal pathogens Coccidioides and their relatives.</title>
        <authorList>
            <person name="Sharpton T.J."/>
            <person name="Stajich J.E."/>
            <person name="Rounsley S.D."/>
            <person name="Gardner M.J."/>
            <person name="Wortman J.R."/>
            <person name="Jordar V.S."/>
            <person name="Maiti R."/>
            <person name="Kodira C.D."/>
            <person name="Neafsey D.E."/>
            <person name="Zeng Q."/>
            <person name="Hung C.-Y."/>
            <person name="McMahan C."/>
            <person name="Muszewska A."/>
            <person name="Grynberg M."/>
            <person name="Mandel M.A."/>
            <person name="Kellner E.M."/>
            <person name="Barker B.M."/>
            <person name="Galgiani J.N."/>
            <person name="Orbach M.J."/>
            <person name="Kirkland T.N."/>
            <person name="Cole G.T."/>
            <person name="Henn M.R."/>
            <person name="Birren B.W."/>
            <person name="Taylor J.W."/>
        </authorList>
    </citation>
    <scope>NUCLEOTIDE SEQUENCE [LARGE SCALE GENOMIC DNA]</scope>
    <source>
        <strain evidence="4">RS</strain>
    </source>
</reference>
<feature type="region of interest" description="Disordered" evidence="2">
    <location>
        <begin position="53"/>
        <end position="75"/>
    </location>
</feature>
<organism evidence="3 4">
    <name type="scientific">Coccidioides immitis (strain RS)</name>
    <name type="common">Valley fever fungus</name>
    <dbReference type="NCBI Taxonomy" id="246410"/>
    <lineage>
        <taxon>Eukaryota</taxon>
        <taxon>Fungi</taxon>
        <taxon>Dikarya</taxon>
        <taxon>Ascomycota</taxon>
        <taxon>Pezizomycotina</taxon>
        <taxon>Eurotiomycetes</taxon>
        <taxon>Eurotiomycetidae</taxon>
        <taxon>Onygenales</taxon>
        <taxon>Onygenaceae</taxon>
        <taxon>Coccidioides</taxon>
    </lineage>
</organism>
<dbReference type="GO" id="GO:0016279">
    <property type="term" value="F:protein-lysine N-methyltransferase activity"/>
    <property type="evidence" value="ECO:0007669"/>
    <property type="project" value="UniProtKB-UniRule"/>
</dbReference>
<dbReference type="GO" id="GO:0032259">
    <property type="term" value="P:methylation"/>
    <property type="evidence" value="ECO:0007669"/>
    <property type="project" value="UniProtKB-KW"/>
</dbReference>
<dbReference type="InParanoid" id="J3KI50"/>
<sequence length="372" mass="40763">MRLGASIVANGPSCDFPRNRCLAHVSSKERLLPFPNRLDAPRRGVIAIEERAKREGGDVDPGAASIPSSQGLAEGGMRDTPLLATHSTTRCCALLLSSLHVSSRQRLFTKFGSNKCIWACSMDHEDRIIPNQSSSPTEELAISESLVPAREIKLATTLQFTFDGLLNPPLQLREDPKEGCGGHIWPAGMVLSKYMLRKHSEDLLGKRIVELGAGSGLVALAVARGCKIDSPIYVTDQKPMLPLIEENIILNDLSGSVVAALLDWGDSDALTTLPSHPEVILAADCVYFEPAFPLLVSTLDGLMGENSVCYFCFKKRRKADLRFIKMARKVFEITEVTDGINHVACKHQSIFLYILKRKPQPARKNNISSDST</sequence>
<dbReference type="PANTHER" id="PTHR14614">
    <property type="entry name" value="HEPATOCELLULAR CARCINOMA-ASSOCIATED ANTIGEN"/>
    <property type="match status" value="1"/>
</dbReference>
<dbReference type="SUPFAM" id="SSF53335">
    <property type="entry name" value="S-adenosyl-L-methionine-dependent methyltransferases"/>
    <property type="match status" value="1"/>
</dbReference>
<dbReference type="InterPro" id="IPR029063">
    <property type="entry name" value="SAM-dependent_MTases_sf"/>
</dbReference>
<dbReference type="STRING" id="246410.J3KI50"/>
<feature type="binding site" evidence="1">
    <location>
        <position position="236"/>
    </location>
    <ligand>
        <name>S-adenosyl-L-methionine</name>
        <dbReference type="ChEBI" id="CHEBI:59789"/>
    </ligand>
</feature>
<keyword evidence="1" id="KW-0963">Cytoplasm</keyword>
<proteinExistence type="inferred from homology"/>
<dbReference type="InterPro" id="IPR033684">
    <property type="entry name" value="EFM6"/>
</dbReference>
<dbReference type="RefSeq" id="XP_001247198.2">
    <property type="nucleotide sequence ID" value="XM_001247197.2"/>
</dbReference>
<feature type="binding site" evidence="1">
    <location>
        <position position="264"/>
    </location>
    <ligand>
        <name>S-adenosyl-L-methionine</name>
        <dbReference type="ChEBI" id="CHEBI:59789"/>
    </ligand>
</feature>
<protein>
    <recommendedName>
        <fullName evidence="1">Protein-lysine N-methyltransferase EFM6</fullName>
        <ecNumber evidence="1">2.1.1.-</ecNumber>
    </recommendedName>
    <alternativeName>
        <fullName evidence="1">Elongation factor methyltransferase 6</fullName>
    </alternativeName>
</protein>
<keyword evidence="1" id="KW-0949">S-adenosyl-L-methionine</keyword>
<dbReference type="HAMAP" id="MF_03198">
    <property type="entry name" value="Methyltr_EFM6"/>
    <property type="match status" value="1"/>
</dbReference>